<keyword evidence="1" id="KW-0808">Transferase</keyword>
<evidence type="ECO:0000313" key="3">
    <source>
        <dbReference type="EMBL" id="PIZ63115.1"/>
    </source>
</evidence>
<dbReference type="Pfam" id="PF00534">
    <property type="entry name" value="Glycos_transf_1"/>
    <property type="match status" value="1"/>
</dbReference>
<gene>
    <name evidence="3" type="ORF">COY16_02685</name>
</gene>
<comment type="caution">
    <text evidence="3">The sequence shown here is derived from an EMBL/GenBank/DDBJ whole genome shotgun (WGS) entry which is preliminary data.</text>
</comment>
<organism evidence="3 4">
    <name type="scientific">Candidatus Roizmanbacteria bacterium CG_4_10_14_0_2_um_filter_39_13</name>
    <dbReference type="NCBI Taxonomy" id="1974825"/>
    <lineage>
        <taxon>Bacteria</taxon>
        <taxon>Candidatus Roizmaniibacteriota</taxon>
    </lineage>
</organism>
<dbReference type="Gene3D" id="3.40.50.2000">
    <property type="entry name" value="Glycogen Phosphorylase B"/>
    <property type="match status" value="2"/>
</dbReference>
<dbReference type="GO" id="GO:0016757">
    <property type="term" value="F:glycosyltransferase activity"/>
    <property type="evidence" value="ECO:0007669"/>
    <property type="project" value="InterPro"/>
</dbReference>
<dbReference type="SUPFAM" id="SSF53756">
    <property type="entry name" value="UDP-Glycosyltransferase/glycogen phosphorylase"/>
    <property type="match status" value="1"/>
</dbReference>
<protein>
    <recommendedName>
        <fullName evidence="2">Glycosyl transferase family 1 domain-containing protein</fullName>
    </recommendedName>
</protein>
<dbReference type="AlphaFoldDB" id="A0A2M7TZC5"/>
<evidence type="ECO:0000256" key="1">
    <source>
        <dbReference type="ARBA" id="ARBA00022679"/>
    </source>
</evidence>
<feature type="domain" description="Glycosyl transferase family 1" evidence="2">
    <location>
        <begin position="213"/>
        <end position="377"/>
    </location>
</feature>
<accession>A0A2M7TZC5</accession>
<dbReference type="Proteomes" id="UP000228503">
    <property type="component" value="Unassembled WGS sequence"/>
</dbReference>
<dbReference type="InterPro" id="IPR001296">
    <property type="entry name" value="Glyco_trans_1"/>
</dbReference>
<dbReference type="EMBL" id="PFOB01000031">
    <property type="protein sequence ID" value="PIZ63115.1"/>
    <property type="molecule type" value="Genomic_DNA"/>
</dbReference>
<evidence type="ECO:0000259" key="2">
    <source>
        <dbReference type="Pfam" id="PF00534"/>
    </source>
</evidence>
<proteinExistence type="predicted"/>
<sequence>MKVISIFDPTATDEKSRVRGIGRYFNTLKEGLQNLGDITPSATQTGISPYAAQSQNPADNFFFQFTANLKEIKMQSIFVNPFFNPIQKPLKVRRLTQKQIAVIHDLIPMIYPKMFPVGIKGMIWKFLNKWSLRNYDLIITDSMVSKRDILHFYKIPEKKVQVIYPTVSRIFTPHLDRENESVAHHHPFHTETDHSVAEFTEISLQTITKNPTLQNLKEFAIYVGDATWNKNLPTIAQAIKMANVPCVFVGSVFGETNTKKAAIKPNQWTRSLQQFLKLAEGDDRFIFPGFVSDTELKYLYKQAKVNILISYNEGFGLSYIEAGFMSTPSVLADVPIFHEIAKDAADFAPPNNPKEIAQKISTLFYDNLHQEKMSIKAFDRAQEFHPRRFQSAWLEILKVA</sequence>
<evidence type="ECO:0000313" key="4">
    <source>
        <dbReference type="Proteomes" id="UP000228503"/>
    </source>
</evidence>
<dbReference type="PANTHER" id="PTHR46401">
    <property type="entry name" value="GLYCOSYLTRANSFERASE WBBK-RELATED"/>
    <property type="match status" value="1"/>
</dbReference>
<reference evidence="4" key="1">
    <citation type="submission" date="2017-09" db="EMBL/GenBank/DDBJ databases">
        <title>Depth-based differentiation of microbial function through sediment-hosted aquifers and enrichment of novel symbionts in the deep terrestrial subsurface.</title>
        <authorList>
            <person name="Probst A.J."/>
            <person name="Ladd B."/>
            <person name="Jarett J.K."/>
            <person name="Geller-Mcgrath D.E."/>
            <person name="Sieber C.M.K."/>
            <person name="Emerson J.B."/>
            <person name="Anantharaman K."/>
            <person name="Thomas B.C."/>
            <person name="Malmstrom R."/>
            <person name="Stieglmeier M."/>
            <person name="Klingl A."/>
            <person name="Woyke T."/>
            <person name="Ryan C.M."/>
            <person name="Banfield J.F."/>
        </authorList>
    </citation>
    <scope>NUCLEOTIDE SEQUENCE [LARGE SCALE GENOMIC DNA]</scope>
</reference>
<name>A0A2M7TZC5_9BACT</name>
<dbReference type="CDD" id="cd03809">
    <property type="entry name" value="GT4_MtfB-like"/>
    <property type="match status" value="1"/>
</dbReference>
<dbReference type="PANTHER" id="PTHR46401:SF2">
    <property type="entry name" value="GLYCOSYLTRANSFERASE WBBK-RELATED"/>
    <property type="match status" value="1"/>
</dbReference>